<name>A0ACC4D4U5_POPAL</name>
<comment type="caution">
    <text evidence="1">The sequence shown here is derived from an EMBL/GenBank/DDBJ whole genome shotgun (WGS) entry which is preliminary data.</text>
</comment>
<protein>
    <submittedName>
        <fullName evidence="1">Uncharacterized protein</fullName>
    </submittedName>
</protein>
<dbReference type="EMBL" id="RCHU02000001">
    <property type="protein sequence ID" value="KAL3612601.1"/>
    <property type="molecule type" value="Genomic_DNA"/>
</dbReference>
<gene>
    <name evidence="1" type="ORF">D5086_003621</name>
</gene>
<organism evidence="1 2">
    <name type="scientific">Populus alba</name>
    <name type="common">White poplar</name>
    <dbReference type="NCBI Taxonomy" id="43335"/>
    <lineage>
        <taxon>Eukaryota</taxon>
        <taxon>Viridiplantae</taxon>
        <taxon>Streptophyta</taxon>
        <taxon>Embryophyta</taxon>
        <taxon>Tracheophyta</taxon>
        <taxon>Spermatophyta</taxon>
        <taxon>Magnoliopsida</taxon>
        <taxon>eudicotyledons</taxon>
        <taxon>Gunneridae</taxon>
        <taxon>Pentapetalae</taxon>
        <taxon>rosids</taxon>
        <taxon>fabids</taxon>
        <taxon>Malpighiales</taxon>
        <taxon>Salicaceae</taxon>
        <taxon>Saliceae</taxon>
        <taxon>Populus</taxon>
    </lineage>
</organism>
<proteinExistence type="predicted"/>
<dbReference type="Proteomes" id="UP000309997">
    <property type="component" value="Unassembled WGS sequence"/>
</dbReference>
<evidence type="ECO:0000313" key="2">
    <source>
        <dbReference type="Proteomes" id="UP000309997"/>
    </source>
</evidence>
<sequence length="314" mass="35000">MEMEVTVIIEACNSNFMKGRFLFSEYFEYNEIRTIQENIAALSSEKRMLRFFKATFREAGSMTNGLSKGGNAIRAVFPILDRKSEIDPNNSLGTSNIKRKLNIQVELNNVFAYPTRLDQMIFNVLNLKIDAGKTVALVGPSGSGKYTIIGLVERISYCTSQSRTTLLAGTIRENIAYGREDARESEIRKAAVLATAQQFISGMKDGYDTYCGERGFQLSGGQKQGIALAHAILKNLLILYCSQTINKSEIQLHCSIKKGKVAEQGCHKELLALGRDGAFYFVTEPETGSSLFHGSRITVRNYMIQCNKIAYCQE</sequence>
<keyword evidence="2" id="KW-1185">Reference proteome</keyword>
<accession>A0ACC4D4U5</accession>
<evidence type="ECO:0000313" key="1">
    <source>
        <dbReference type="EMBL" id="KAL3612601.1"/>
    </source>
</evidence>
<reference evidence="1 2" key="1">
    <citation type="journal article" date="2024" name="Plant Biotechnol. J.">
        <title>Genome and CRISPR/Cas9 system of a widespread forest tree (Populus alba) in the world.</title>
        <authorList>
            <person name="Liu Y.J."/>
            <person name="Jiang P.F."/>
            <person name="Han X.M."/>
            <person name="Li X.Y."/>
            <person name="Wang H.M."/>
            <person name="Wang Y.J."/>
            <person name="Wang X.X."/>
            <person name="Zeng Q.Y."/>
        </authorList>
    </citation>
    <scope>NUCLEOTIDE SEQUENCE [LARGE SCALE GENOMIC DNA]</scope>
    <source>
        <strain evidence="2">cv. PAL-ZL1</strain>
    </source>
</reference>